<accession>A0A9D4ZTT4</accession>
<dbReference type="InterPro" id="IPR036779">
    <property type="entry name" value="LysM_dom_sf"/>
</dbReference>
<dbReference type="OrthoDB" id="2107166at2759"/>
<dbReference type="EMBL" id="JABFUD020000001">
    <property type="protein sequence ID" value="KAI5085030.1"/>
    <property type="molecule type" value="Genomic_DNA"/>
</dbReference>
<protein>
    <recommendedName>
        <fullName evidence="1">LysM domain-containing protein</fullName>
    </recommendedName>
</protein>
<dbReference type="Gene3D" id="3.10.350.10">
    <property type="entry name" value="LysM domain"/>
    <property type="match status" value="1"/>
</dbReference>
<proteinExistence type="predicted"/>
<dbReference type="PROSITE" id="PS51782">
    <property type="entry name" value="LYSM"/>
    <property type="match status" value="1"/>
</dbReference>
<name>A0A9D4ZTT4_ADICA</name>
<feature type="domain" description="LysM" evidence="1">
    <location>
        <begin position="106"/>
        <end position="150"/>
    </location>
</feature>
<evidence type="ECO:0000259" key="1">
    <source>
        <dbReference type="PROSITE" id="PS51782"/>
    </source>
</evidence>
<dbReference type="SUPFAM" id="SSF54106">
    <property type="entry name" value="LysM domain"/>
    <property type="match status" value="1"/>
</dbReference>
<organism evidence="2 3">
    <name type="scientific">Adiantum capillus-veneris</name>
    <name type="common">Maidenhair fern</name>
    <dbReference type="NCBI Taxonomy" id="13818"/>
    <lineage>
        <taxon>Eukaryota</taxon>
        <taxon>Viridiplantae</taxon>
        <taxon>Streptophyta</taxon>
        <taxon>Embryophyta</taxon>
        <taxon>Tracheophyta</taxon>
        <taxon>Polypodiopsida</taxon>
        <taxon>Polypodiidae</taxon>
        <taxon>Polypodiales</taxon>
        <taxon>Pteridineae</taxon>
        <taxon>Pteridaceae</taxon>
        <taxon>Vittarioideae</taxon>
        <taxon>Adiantum</taxon>
    </lineage>
</organism>
<dbReference type="Proteomes" id="UP000886520">
    <property type="component" value="Chromosome 1"/>
</dbReference>
<evidence type="ECO:0000313" key="2">
    <source>
        <dbReference type="EMBL" id="KAI5085030.1"/>
    </source>
</evidence>
<dbReference type="CDD" id="cd00118">
    <property type="entry name" value="LysM"/>
    <property type="match status" value="1"/>
</dbReference>
<evidence type="ECO:0000313" key="3">
    <source>
        <dbReference type="Proteomes" id="UP000886520"/>
    </source>
</evidence>
<reference evidence="2" key="1">
    <citation type="submission" date="2021-01" db="EMBL/GenBank/DDBJ databases">
        <title>Adiantum capillus-veneris genome.</title>
        <authorList>
            <person name="Fang Y."/>
            <person name="Liao Q."/>
        </authorList>
    </citation>
    <scope>NUCLEOTIDE SEQUENCE</scope>
    <source>
        <strain evidence="2">H3</strain>
        <tissue evidence="2">Leaf</tissue>
    </source>
</reference>
<dbReference type="InterPro" id="IPR018392">
    <property type="entry name" value="LysM"/>
</dbReference>
<keyword evidence="3" id="KW-1185">Reference proteome</keyword>
<dbReference type="SMART" id="SM00257">
    <property type="entry name" value="LysM"/>
    <property type="match status" value="1"/>
</dbReference>
<sequence length="324" mass="36030">MMTISELCTFRTQGEPGAYSRIQSCPRDPCCTIFFTDSSSLARLCGLGYCRMGIPRLCSKDTLRPYIQQQSSTLRGCYGSGTDVNDSRSERIGPHVTKLGFADSPTFYKVREGDTLTSIALKFKVSVQSIAILNDIADVDYVPAGKLLIIHHEHMKTGEVVGNANHSSSSVETQACEGKSIVQTESSLSLMPAFASSFCLQSWHVRLALSLVLLLAISSLVRRYVNGLRTRRDELLQSQVQTEIQEVHHQPKLRRWQGILDDDRRVNEVEGDLLADSRTTDVEEENLRQTYAQLESAYAKFLADSGLTKSGYWRGGVPPALEEK</sequence>
<dbReference type="Pfam" id="PF01476">
    <property type="entry name" value="LysM"/>
    <property type="match status" value="1"/>
</dbReference>
<comment type="caution">
    <text evidence="2">The sequence shown here is derived from an EMBL/GenBank/DDBJ whole genome shotgun (WGS) entry which is preliminary data.</text>
</comment>
<gene>
    <name evidence="2" type="ORF">GOP47_0001199</name>
</gene>
<dbReference type="AlphaFoldDB" id="A0A9D4ZTT4"/>